<evidence type="ECO:0000313" key="1">
    <source>
        <dbReference type="EMBL" id="OMO52972.1"/>
    </source>
</evidence>
<protein>
    <submittedName>
        <fullName evidence="1">Uncharacterized protein</fullName>
    </submittedName>
</protein>
<comment type="caution">
    <text evidence="1">The sequence shown here is derived from an EMBL/GenBank/DDBJ whole genome shotgun (WGS) entry which is preliminary data.</text>
</comment>
<organism evidence="1 2">
    <name type="scientific">Corchorus olitorius</name>
    <dbReference type="NCBI Taxonomy" id="93759"/>
    <lineage>
        <taxon>Eukaryota</taxon>
        <taxon>Viridiplantae</taxon>
        <taxon>Streptophyta</taxon>
        <taxon>Embryophyta</taxon>
        <taxon>Tracheophyta</taxon>
        <taxon>Spermatophyta</taxon>
        <taxon>Magnoliopsida</taxon>
        <taxon>eudicotyledons</taxon>
        <taxon>Gunneridae</taxon>
        <taxon>Pentapetalae</taxon>
        <taxon>rosids</taxon>
        <taxon>malvids</taxon>
        <taxon>Malvales</taxon>
        <taxon>Malvaceae</taxon>
        <taxon>Grewioideae</taxon>
        <taxon>Apeibeae</taxon>
        <taxon>Corchorus</taxon>
    </lineage>
</organism>
<dbReference type="AlphaFoldDB" id="A0A1R3G4G6"/>
<evidence type="ECO:0000313" key="2">
    <source>
        <dbReference type="Proteomes" id="UP000187203"/>
    </source>
</evidence>
<gene>
    <name evidence="1" type="ORF">COLO4_36902</name>
</gene>
<sequence>MGDITLELTKVLVSLEKRYKELEKISLHLADTLKNTMALLKEL</sequence>
<dbReference type="EMBL" id="AWUE01023704">
    <property type="protein sequence ID" value="OMO52972.1"/>
    <property type="molecule type" value="Genomic_DNA"/>
</dbReference>
<dbReference type="Proteomes" id="UP000187203">
    <property type="component" value="Unassembled WGS sequence"/>
</dbReference>
<proteinExistence type="predicted"/>
<reference evidence="2" key="1">
    <citation type="submission" date="2013-09" db="EMBL/GenBank/DDBJ databases">
        <title>Corchorus olitorius genome sequencing.</title>
        <authorList>
            <person name="Alam M."/>
            <person name="Haque M.S."/>
            <person name="Islam M.S."/>
            <person name="Emdad E.M."/>
            <person name="Islam M.M."/>
            <person name="Ahmed B."/>
            <person name="Halim A."/>
            <person name="Hossen Q.M.M."/>
            <person name="Hossain M.Z."/>
            <person name="Ahmed R."/>
            <person name="Khan M.M."/>
            <person name="Islam R."/>
            <person name="Rashid M.M."/>
            <person name="Khan S.A."/>
            <person name="Rahman M.S."/>
            <person name="Alam M."/>
            <person name="Yahiya A.S."/>
            <person name="Khan M.S."/>
            <person name="Azam M.S."/>
            <person name="Haque T."/>
            <person name="Lashkar M.Z.H."/>
            <person name="Akhand A.I."/>
            <person name="Morshed G."/>
            <person name="Roy S."/>
            <person name="Uddin K.S."/>
            <person name="Rabeya T."/>
            <person name="Hossain A.S."/>
            <person name="Chowdhury A."/>
            <person name="Snigdha A.R."/>
            <person name="Mortoza M.S."/>
            <person name="Matin S.A."/>
            <person name="Hoque S.M.E."/>
            <person name="Islam M.K."/>
            <person name="Roy D.K."/>
            <person name="Haider R."/>
            <person name="Moosa M.M."/>
            <person name="Elias S.M."/>
            <person name="Hasan A.M."/>
            <person name="Jahan S."/>
            <person name="Shafiuddin M."/>
            <person name="Mahmood N."/>
            <person name="Shommy N.S."/>
        </authorList>
    </citation>
    <scope>NUCLEOTIDE SEQUENCE [LARGE SCALE GENOMIC DNA]</scope>
    <source>
        <strain evidence="2">cv. O-4</strain>
    </source>
</reference>
<name>A0A1R3G4G6_9ROSI</name>
<accession>A0A1R3G4G6</accession>
<keyword evidence="2" id="KW-1185">Reference proteome</keyword>